<dbReference type="Pfam" id="PF01381">
    <property type="entry name" value="HTH_3"/>
    <property type="match status" value="1"/>
</dbReference>
<accession>A0A4Q7IKB1</accession>
<dbReference type="PANTHER" id="PTHR46558:SF4">
    <property type="entry name" value="DNA-BIDING PHAGE PROTEIN"/>
    <property type="match status" value="1"/>
</dbReference>
<evidence type="ECO:0000256" key="1">
    <source>
        <dbReference type="ARBA" id="ARBA00023125"/>
    </source>
</evidence>
<dbReference type="CDD" id="cd00093">
    <property type="entry name" value="HTH_XRE"/>
    <property type="match status" value="1"/>
</dbReference>
<protein>
    <recommendedName>
        <fullName evidence="2">HTH cro/C1-type domain-containing protein</fullName>
    </recommendedName>
</protein>
<dbReference type="Proteomes" id="UP000291338">
    <property type="component" value="Unassembled WGS sequence"/>
</dbReference>
<dbReference type="RefSeq" id="WP_130256734.1">
    <property type="nucleotide sequence ID" value="NZ_PPSX01000072.1"/>
</dbReference>
<dbReference type="AlphaFoldDB" id="A0A4Q7IKB1"/>
<keyword evidence="1" id="KW-0238">DNA-binding</keyword>
<comment type="caution">
    <text evidence="3">The sequence shown here is derived from an EMBL/GenBank/DDBJ whole genome shotgun (WGS) entry which is preliminary data.</text>
</comment>
<sequence length="112" mass="12516">MSDTKKVIGQRLASLRKAGGFTQKQLADALNVSQSNLSDYENGGLRLHAELILDVCHTLSISADELLGLTTEPTKENMAEKEFNKRIEQIKQLPSNERKALLLVMDKFIDCQ</sequence>
<reference evidence="3 4" key="1">
    <citation type="submission" date="2018-01" db="EMBL/GenBank/DDBJ databases">
        <title>Co-occurrence of chitin degradation, pigmentation and bioactivity in marine Pseudoalteromonas.</title>
        <authorList>
            <person name="Paulsen S."/>
            <person name="Gram L."/>
            <person name="Machado H."/>
        </authorList>
    </citation>
    <scope>NUCLEOTIDE SEQUENCE [LARGE SCALE GENOMIC DNA]</scope>
    <source>
        <strain evidence="3 4">S3898</strain>
    </source>
</reference>
<dbReference type="PROSITE" id="PS50943">
    <property type="entry name" value="HTH_CROC1"/>
    <property type="match status" value="1"/>
</dbReference>
<dbReference type="Gene3D" id="1.10.260.40">
    <property type="entry name" value="lambda repressor-like DNA-binding domains"/>
    <property type="match status" value="1"/>
</dbReference>
<proteinExistence type="predicted"/>
<dbReference type="SMART" id="SM00530">
    <property type="entry name" value="HTH_XRE"/>
    <property type="match status" value="1"/>
</dbReference>
<evidence type="ECO:0000313" key="4">
    <source>
        <dbReference type="Proteomes" id="UP000291338"/>
    </source>
</evidence>
<evidence type="ECO:0000259" key="2">
    <source>
        <dbReference type="PROSITE" id="PS50943"/>
    </source>
</evidence>
<dbReference type="InterPro" id="IPR010982">
    <property type="entry name" value="Lambda_DNA-bd_dom_sf"/>
</dbReference>
<dbReference type="PANTHER" id="PTHR46558">
    <property type="entry name" value="TRACRIPTIONAL REGULATORY PROTEIN-RELATED-RELATED"/>
    <property type="match status" value="1"/>
</dbReference>
<dbReference type="SUPFAM" id="SSF47413">
    <property type="entry name" value="lambda repressor-like DNA-binding domains"/>
    <property type="match status" value="1"/>
</dbReference>
<evidence type="ECO:0000313" key="3">
    <source>
        <dbReference type="EMBL" id="RZQ51879.1"/>
    </source>
</evidence>
<gene>
    <name evidence="3" type="ORF">C1E23_17155</name>
</gene>
<name>A0A4Q7IKB1_9GAMM</name>
<organism evidence="3 4">
    <name type="scientific">Pseudoalteromonas phenolica</name>
    <dbReference type="NCBI Taxonomy" id="161398"/>
    <lineage>
        <taxon>Bacteria</taxon>
        <taxon>Pseudomonadati</taxon>
        <taxon>Pseudomonadota</taxon>
        <taxon>Gammaproteobacteria</taxon>
        <taxon>Alteromonadales</taxon>
        <taxon>Pseudoalteromonadaceae</taxon>
        <taxon>Pseudoalteromonas</taxon>
    </lineage>
</organism>
<dbReference type="InterPro" id="IPR001387">
    <property type="entry name" value="Cro/C1-type_HTH"/>
</dbReference>
<dbReference type="EMBL" id="PPSX01000072">
    <property type="protein sequence ID" value="RZQ51879.1"/>
    <property type="molecule type" value="Genomic_DNA"/>
</dbReference>
<dbReference type="GO" id="GO:0003677">
    <property type="term" value="F:DNA binding"/>
    <property type="evidence" value="ECO:0007669"/>
    <property type="project" value="UniProtKB-KW"/>
</dbReference>
<feature type="domain" description="HTH cro/C1-type" evidence="2">
    <location>
        <begin position="12"/>
        <end position="66"/>
    </location>
</feature>